<dbReference type="PANTHER" id="PTHR33930">
    <property type="entry name" value="ALKYL HYDROPEROXIDE REDUCTASE AHPD"/>
    <property type="match status" value="1"/>
</dbReference>
<dbReference type="AlphaFoldDB" id="A0A6B0SHC5"/>
<protein>
    <submittedName>
        <fullName evidence="2">Carboxymuconolactone decarboxylase family protein</fullName>
    </submittedName>
</protein>
<accession>A0A6B0SHC5</accession>
<dbReference type="InterPro" id="IPR003779">
    <property type="entry name" value="CMD-like"/>
</dbReference>
<evidence type="ECO:0000313" key="3">
    <source>
        <dbReference type="Proteomes" id="UP000471521"/>
    </source>
</evidence>
<proteinExistence type="predicted"/>
<dbReference type="Pfam" id="PF02627">
    <property type="entry name" value="CMD"/>
    <property type="match status" value="1"/>
</dbReference>
<dbReference type="SUPFAM" id="SSF69118">
    <property type="entry name" value="AhpD-like"/>
    <property type="match status" value="1"/>
</dbReference>
<dbReference type="Gene3D" id="1.20.1290.10">
    <property type="entry name" value="AhpD-like"/>
    <property type="match status" value="1"/>
</dbReference>
<sequence>MISMANSTQELEAFKANLGEFSEQAPEIENFLGFVESAEATETLDRKTKELMSLAIGVAVRCEPCILWHTDAALDAGASPEEVDDALKVAVAMGGGPALAYATKAHQVLQELSE</sequence>
<reference evidence="2 3" key="1">
    <citation type="submission" date="2019-12" db="EMBL/GenBank/DDBJ databases">
        <title>Isolation and characterization of three novel carbon monoxide-oxidizing members of Halobacteria from salione crusts and soils.</title>
        <authorList>
            <person name="Myers M.R."/>
            <person name="King G.M."/>
        </authorList>
    </citation>
    <scope>NUCLEOTIDE SEQUENCE [LARGE SCALE GENOMIC DNA]</scope>
    <source>
        <strain evidence="2 3">PCN9</strain>
    </source>
</reference>
<feature type="domain" description="Carboxymuconolactone decarboxylase-like" evidence="1">
    <location>
        <begin position="38"/>
        <end position="105"/>
    </location>
</feature>
<dbReference type="Proteomes" id="UP000471521">
    <property type="component" value="Unassembled WGS sequence"/>
</dbReference>
<comment type="caution">
    <text evidence="2">The sequence shown here is derived from an EMBL/GenBank/DDBJ whole genome shotgun (WGS) entry which is preliminary data.</text>
</comment>
<dbReference type="GO" id="GO:0051920">
    <property type="term" value="F:peroxiredoxin activity"/>
    <property type="evidence" value="ECO:0007669"/>
    <property type="project" value="InterPro"/>
</dbReference>
<evidence type="ECO:0000313" key="2">
    <source>
        <dbReference type="EMBL" id="MXR19281.1"/>
    </source>
</evidence>
<dbReference type="EMBL" id="WUUU01000003">
    <property type="protein sequence ID" value="MXR19281.1"/>
    <property type="molecule type" value="Genomic_DNA"/>
</dbReference>
<dbReference type="NCBIfam" id="TIGR00778">
    <property type="entry name" value="ahpD_dom"/>
    <property type="match status" value="1"/>
</dbReference>
<evidence type="ECO:0000259" key="1">
    <source>
        <dbReference type="Pfam" id="PF02627"/>
    </source>
</evidence>
<name>A0A6B0SHC5_9EURY</name>
<dbReference type="InterPro" id="IPR029032">
    <property type="entry name" value="AhpD-like"/>
</dbReference>
<dbReference type="InterPro" id="IPR004675">
    <property type="entry name" value="AhpD_core"/>
</dbReference>
<keyword evidence="3" id="KW-1185">Reference proteome</keyword>
<gene>
    <name evidence="2" type="ORF">GRX66_01185</name>
</gene>
<dbReference type="PANTHER" id="PTHR33930:SF2">
    <property type="entry name" value="BLR3452 PROTEIN"/>
    <property type="match status" value="1"/>
</dbReference>
<organism evidence="2 3">
    <name type="scientific">Halobacterium bonnevillei</name>
    <dbReference type="NCBI Taxonomy" id="2692200"/>
    <lineage>
        <taxon>Archaea</taxon>
        <taxon>Methanobacteriati</taxon>
        <taxon>Methanobacteriota</taxon>
        <taxon>Stenosarchaea group</taxon>
        <taxon>Halobacteria</taxon>
        <taxon>Halobacteriales</taxon>
        <taxon>Halobacteriaceae</taxon>
        <taxon>Halobacterium</taxon>
    </lineage>
</organism>
<dbReference type="RefSeq" id="WP_159524874.1">
    <property type="nucleotide sequence ID" value="NZ_WUUU01000003.1"/>
</dbReference>